<evidence type="ECO:0000313" key="2">
    <source>
        <dbReference type="EMBL" id="GIZ03650.1"/>
    </source>
</evidence>
<sequence>MTEQMDFASAEGAGPFQGPPRPQPIDLSPSTDDELTQCQIYCDGIRQTTAILKKAIEDIAMTERFRKDLGSNSDVILDDLLAKKVQDLTHQRNGLEEQVREYGICPISECMYHHPKRKAKTKSREFIFPAKRHTSKLNYSPNVASTENTTTPPTNNRFQNLNPEDNLTDDSTPIIAPRIPPIMTCQKKILNSN</sequence>
<dbReference type="EMBL" id="BPLR01001633">
    <property type="protein sequence ID" value="GIZ03650.1"/>
    <property type="molecule type" value="Genomic_DNA"/>
</dbReference>
<organism evidence="2 3">
    <name type="scientific">Caerostris extrusa</name>
    <name type="common">Bark spider</name>
    <name type="synonym">Caerostris bankana</name>
    <dbReference type="NCBI Taxonomy" id="172846"/>
    <lineage>
        <taxon>Eukaryota</taxon>
        <taxon>Metazoa</taxon>
        <taxon>Ecdysozoa</taxon>
        <taxon>Arthropoda</taxon>
        <taxon>Chelicerata</taxon>
        <taxon>Arachnida</taxon>
        <taxon>Araneae</taxon>
        <taxon>Araneomorphae</taxon>
        <taxon>Entelegynae</taxon>
        <taxon>Araneoidea</taxon>
        <taxon>Araneidae</taxon>
        <taxon>Caerostris</taxon>
    </lineage>
</organism>
<feature type="compositionally biased region" description="Polar residues" evidence="1">
    <location>
        <begin position="157"/>
        <end position="171"/>
    </location>
</feature>
<comment type="caution">
    <text evidence="2">The sequence shown here is derived from an EMBL/GenBank/DDBJ whole genome shotgun (WGS) entry which is preliminary data.</text>
</comment>
<evidence type="ECO:0000313" key="3">
    <source>
        <dbReference type="Proteomes" id="UP001054945"/>
    </source>
</evidence>
<proteinExistence type="predicted"/>
<reference evidence="2 3" key="1">
    <citation type="submission" date="2021-06" db="EMBL/GenBank/DDBJ databases">
        <title>Caerostris extrusa draft genome.</title>
        <authorList>
            <person name="Kono N."/>
            <person name="Arakawa K."/>
        </authorList>
    </citation>
    <scope>NUCLEOTIDE SEQUENCE [LARGE SCALE GENOMIC DNA]</scope>
</reference>
<feature type="region of interest" description="Disordered" evidence="1">
    <location>
        <begin position="138"/>
        <end position="177"/>
    </location>
</feature>
<feature type="region of interest" description="Disordered" evidence="1">
    <location>
        <begin position="1"/>
        <end position="31"/>
    </location>
</feature>
<keyword evidence="3" id="KW-1185">Reference proteome</keyword>
<name>A0AAV4YBC1_CAEEX</name>
<evidence type="ECO:0000256" key="1">
    <source>
        <dbReference type="SAM" id="MobiDB-lite"/>
    </source>
</evidence>
<protein>
    <submittedName>
        <fullName evidence="2">Uncharacterized protein</fullName>
    </submittedName>
</protein>
<dbReference type="Proteomes" id="UP001054945">
    <property type="component" value="Unassembled WGS sequence"/>
</dbReference>
<accession>A0AAV4YBC1</accession>
<feature type="compositionally biased region" description="Low complexity" evidence="1">
    <location>
        <begin position="146"/>
        <end position="156"/>
    </location>
</feature>
<gene>
    <name evidence="2" type="ORF">CEXT_481541</name>
</gene>
<dbReference type="AlphaFoldDB" id="A0AAV4YBC1"/>